<evidence type="ECO:0000256" key="2">
    <source>
        <dbReference type="ARBA" id="ARBA00023125"/>
    </source>
</evidence>
<dbReference type="EMBL" id="CP021435">
    <property type="protein sequence ID" value="ATJ81068.1"/>
    <property type="molecule type" value="Genomic_DNA"/>
</dbReference>
<evidence type="ECO:0000313" key="6">
    <source>
        <dbReference type="EMBL" id="ATJ81068.1"/>
    </source>
</evidence>
<evidence type="ECO:0000259" key="4">
    <source>
        <dbReference type="PROSITE" id="PS51077"/>
    </source>
</evidence>
<dbReference type="PANTHER" id="PTHR30136:SF34">
    <property type="entry name" value="TRANSCRIPTIONAL REGULATOR"/>
    <property type="match status" value="1"/>
</dbReference>
<accession>A0A291P2G4</accession>
<dbReference type="GO" id="GO:0045892">
    <property type="term" value="P:negative regulation of DNA-templated transcription"/>
    <property type="evidence" value="ECO:0007669"/>
    <property type="project" value="TreeGrafter"/>
</dbReference>
<reference evidence="6 7" key="1">
    <citation type="journal article" date="2017" name="Sci. Rep.">
        <title>Revealing the Saline Adaptation Strategies of the Halophilic Bacterium Halomonas beimenensis through High-throughput Omics and Transposon Mutagenesis Approaches.</title>
        <authorList>
            <person name="Chen Y.H."/>
            <person name="Lin S.S."/>
            <person name="Shyu Y.T."/>
        </authorList>
    </citation>
    <scope>NUCLEOTIDE SEQUENCE [LARGE SCALE GENOMIC DNA]</scope>
    <source>
        <strain evidence="6 7">NTU-111</strain>
    </source>
</reference>
<keyword evidence="7" id="KW-1185">Reference proteome</keyword>
<dbReference type="KEGG" id="hbe:BEI_0081"/>
<dbReference type="PROSITE" id="PS51078">
    <property type="entry name" value="ICLR_ED"/>
    <property type="match status" value="1"/>
</dbReference>
<evidence type="ECO:0000256" key="1">
    <source>
        <dbReference type="ARBA" id="ARBA00023015"/>
    </source>
</evidence>
<feature type="domain" description="HTH iclR-type" evidence="4">
    <location>
        <begin position="13"/>
        <end position="75"/>
    </location>
</feature>
<dbReference type="Pfam" id="PF09339">
    <property type="entry name" value="HTH_IclR"/>
    <property type="match status" value="1"/>
</dbReference>
<evidence type="ECO:0000313" key="7">
    <source>
        <dbReference type="Proteomes" id="UP000219993"/>
    </source>
</evidence>
<dbReference type="Proteomes" id="UP000219993">
    <property type="component" value="Chromosome"/>
</dbReference>
<dbReference type="Pfam" id="PF01614">
    <property type="entry name" value="IclR_C"/>
    <property type="match status" value="1"/>
</dbReference>
<dbReference type="InterPro" id="IPR029016">
    <property type="entry name" value="GAF-like_dom_sf"/>
</dbReference>
<dbReference type="PROSITE" id="PS51077">
    <property type="entry name" value="HTH_ICLR"/>
    <property type="match status" value="1"/>
</dbReference>
<proteinExistence type="predicted"/>
<keyword evidence="3" id="KW-0804">Transcription</keyword>
<organism evidence="6 7">
    <name type="scientific">Halomonas beimenensis</name>
    <dbReference type="NCBI Taxonomy" id="475662"/>
    <lineage>
        <taxon>Bacteria</taxon>
        <taxon>Pseudomonadati</taxon>
        <taxon>Pseudomonadota</taxon>
        <taxon>Gammaproteobacteria</taxon>
        <taxon>Oceanospirillales</taxon>
        <taxon>Halomonadaceae</taxon>
        <taxon>Halomonas</taxon>
    </lineage>
</organism>
<sequence length="270" mass="30163">MSDTEKDARKYLIPGLERGLIILMELSRSHREMGFAEIVKRVDIPKATAYRAIQTLEYMGFIRRHPSTGLYSLGVNVLRLGFEYVASLDVVQVGQPVIESLRDTTGCSSHIAIRDGRDVIYVARVSAANATVRRVSVGTRLPVHRTSLGRMLLTELSRAEFEALYPEESLPDNEPGAPADREALWALVQEDRRRGYVIAESYFQFGISSIVYPLFNHDGEIEGVVSIMVPVHEIPAEDRDRLRLHVAEAADTISNLLGYQGHAGGRSQMR</sequence>
<dbReference type="AlphaFoldDB" id="A0A291P2G4"/>
<dbReference type="InterPro" id="IPR036388">
    <property type="entry name" value="WH-like_DNA-bd_sf"/>
</dbReference>
<dbReference type="InterPro" id="IPR036390">
    <property type="entry name" value="WH_DNA-bd_sf"/>
</dbReference>
<protein>
    <submittedName>
        <fullName evidence="6">Transcriptional regulator, IclR family</fullName>
    </submittedName>
</protein>
<feature type="domain" description="IclR-ED" evidence="5">
    <location>
        <begin position="76"/>
        <end position="259"/>
    </location>
</feature>
<dbReference type="GO" id="GO:0003677">
    <property type="term" value="F:DNA binding"/>
    <property type="evidence" value="ECO:0007669"/>
    <property type="project" value="UniProtKB-KW"/>
</dbReference>
<dbReference type="OrthoDB" id="9807558at2"/>
<dbReference type="SMART" id="SM00346">
    <property type="entry name" value="HTH_ICLR"/>
    <property type="match status" value="1"/>
</dbReference>
<dbReference type="RefSeq" id="WP_097787651.1">
    <property type="nucleotide sequence ID" value="NZ_BAAADT010000020.1"/>
</dbReference>
<dbReference type="Gene3D" id="1.10.10.10">
    <property type="entry name" value="Winged helix-like DNA-binding domain superfamily/Winged helix DNA-binding domain"/>
    <property type="match status" value="1"/>
</dbReference>
<gene>
    <name evidence="6" type="ORF">BEI_0081</name>
</gene>
<keyword evidence="2" id="KW-0238">DNA-binding</keyword>
<dbReference type="GO" id="GO:0003700">
    <property type="term" value="F:DNA-binding transcription factor activity"/>
    <property type="evidence" value="ECO:0007669"/>
    <property type="project" value="TreeGrafter"/>
</dbReference>
<dbReference type="SUPFAM" id="SSF55781">
    <property type="entry name" value="GAF domain-like"/>
    <property type="match status" value="1"/>
</dbReference>
<dbReference type="PANTHER" id="PTHR30136">
    <property type="entry name" value="HELIX-TURN-HELIX TRANSCRIPTIONAL REGULATOR, ICLR FAMILY"/>
    <property type="match status" value="1"/>
</dbReference>
<name>A0A291P2G4_9GAMM</name>
<dbReference type="InterPro" id="IPR050707">
    <property type="entry name" value="HTH_MetabolicPath_Reg"/>
</dbReference>
<keyword evidence="1" id="KW-0805">Transcription regulation</keyword>
<dbReference type="InterPro" id="IPR005471">
    <property type="entry name" value="Tscrpt_reg_IclR_N"/>
</dbReference>
<dbReference type="SUPFAM" id="SSF46785">
    <property type="entry name" value="Winged helix' DNA-binding domain"/>
    <property type="match status" value="1"/>
</dbReference>
<evidence type="ECO:0000259" key="5">
    <source>
        <dbReference type="PROSITE" id="PS51078"/>
    </source>
</evidence>
<dbReference type="InterPro" id="IPR014757">
    <property type="entry name" value="Tscrpt_reg_IclR_C"/>
</dbReference>
<dbReference type="Gene3D" id="3.30.450.40">
    <property type="match status" value="1"/>
</dbReference>
<evidence type="ECO:0000256" key="3">
    <source>
        <dbReference type="ARBA" id="ARBA00023163"/>
    </source>
</evidence>